<comment type="caution">
    <text evidence="8">Lacks conserved residue(s) required for the propagation of feature annotation.</text>
</comment>
<feature type="binding site" description="in other chain" evidence="8">
    <location>
        <position position="119"/>
    </location>
    <ligand>
        <name>deamido-NAD(+)</name>
        <dbReference type="ChEBI" id="CHEBI:58437"/>
        <note>ligand shared between two neighboring subunits</note>
    </ligand>
</feature>
<evidence type="ECO:0000256" key="10">
    <source>
        <dbReference type="RuleBase" id="RU003812"/>
    </source>
</evidence>
<keyword evidence="2 8" id="KW-0436">Ligase</keyword>
<dbReference type="InterPro" id="IPR022926">
    <property type="entry name" value="NH(3)-dep_NAD(+)_synth"/>
</dbReference>
<evidence type="ECO:0000256" key="8">
    <source>
        <dbReference type="HAMAP-Rule" id="MF_00193"/>
    </source>
</evidence>
<dbReference type="NCBIfam" id="TIGR00552">
    <property type="entry name" value="nadE"/>
    <property type="match status" value="1"/>
</dbReference>
<dbReference type="NCBIfam" id="NF010587">
    <property type="entry name" value="PRK13980.1"/>
    <property type="match status" value="1"/>
</dbReference>
<dbReference type="GO" id="GO:0005737">
    <property type="term" value="C:cytoplasm"/>
    <property type="evidence" value="ECO:0007669"/>
    <property type="project" value="InterPro"/>
</dbReference>
<evidence type="ECO:0000313" key="13">
    <source>
        <dbReference type="Proteomes" id="UP000319342"/>
    </source>
</evidence>
<keyword evidence="6 8" id="KW-0460">Magnesium</keyword>
<dbReference type="GO" id="GO:0003952">
    <property type="term" value="F:NAD+ synthase (glutamine-hydrolyzing) activity"/>
    <property type="evidence" value="ECO:0007669"/>
    <property type="project" value="InterPro"/>
</dbReference>
<evidence type="ECO:0000259" key="11">
    <source>
        <dbReference type="Pfam" id="PF02540"/>
    </source>
</evidence>
<reference evidence="12 13" key="1">
    <citation type="submission" date="2019-02" db="EMBL/GenBank/DDBJ databases">
        <title>Deep-cultivation of Planctomycetes and their phenomic and genomic characterization uncovers novel biology.</title>
        <authorList>
            <person name="Wiegand S."/>
            <person name="Jogler M."/>
            <person name="Boedeker C."/>
            <person name="Pinto D."/>
            <person name="Vollmers J."/>
            <person name="Rivas-Marin E."/>
            <person name="Kohn T."/>
            <person name="Peeters S.H."/>
            <person name="Heuer A."/>
            <person name="Rast P."/>
            <person name="Oberbeckmann S."/>
            <person name="Bunk B."/>
            <person name="Jeske O."/>
            <person name="Meyerdierks A."/>
            <person name="Storesund J.E."/>
            <person name="Kallscheuer N."/>
            <person name="Luecker S."/>
            <person name="Lage O.M."/>
            <person name="Pohl T."/>
            <person name="Merkel B.J."/>
            <person name="Hornburger P."/>
            <person name="Mueller R.-W."/>
            <person name="Bruemmer F."/>
            <person name="Labrenz M."/>
            <person name="Spormann A.M."/>
            <person name="Op den Camp H."/>
            <person name="Overmann J."/>
            <person name="Amann R."/>
            <person name="Jetten M.S.M."/>
            <person name="Mascher T."/>
            <person name="Medema M.H."/>
            <person name="Devos D.P."/>
            <person name="Kaster A.-K."/>
            <person name="Ovreas L."/>
            <person name="Rohde M."/>
            <person name="Galperin M.Y."/>
            <person name="Jogler C."/>
        </authorList>
    </citation>
    <scope>NUCLEOTIDE SEQUENCE [LARGE SCALE GENOMIC DNA]</scope>
    <source>
        <strain evidence="12 13">Pla163</strain>
    </source>
</reference>
<name>A0A518CUW1_9BACT</name>
<comment type="catalytic activity">
    <reaction evidence="8 10">
        <text>deamido-NAD(+) + NH4(+) + ATP = AMP + diphosphate + NAD(+) + H(+)</text>
        <dbReference type="Rhea" id="RHEA:21188"/>
        <dbReference type="ChEBI" id="CHEBI:15378"/>
        <dbReference type="ChEBI" id="CHEBI:28938"/>
        <dbReference type="ChEBI" id="CHEBI:30616"/>
        <dbReference type="ChEBI" id="CHEBI:33019"/>
        <dbReference type="ChEBI" id="CHEBI:57540"/>
        <dbReference type="ChEBI" id="CHEBI:58437"/>
        <dbReference type="ChEBI" id="CHEBI:456215"/>
        <dbReference type="EC" id="6.3.1.5"/>
    </reaction>
</comment>
<comment type="similarity">
    <text evidence="1 8 9">Belongs to the NAD synthetase family.</text>
</comment>
<evidence type="ECO:0000256" key="6">
    <source>
        <dbReference type="ARBA" id="ARBA00022842"/>
    </source>
</evidence>
<organism evidence="12 13">
    <name type="scientific">Rohdeia mirabilis</name>
    <dbReference type="NCBI Taxonomy" id="2528008"/>
    <lineage>
        <taxon>Bacteria</taxon>
        <taxon>Pseudomonadati</taxon>
        <taxon>Planctomycetota</taxon>
        <taxon>Planctomycetia</taxon>
        <taxon>Planctomycetia incertae sedis</taxon>
        <taxon>Rohdeia</taxon>
    </lineage>
</organism>
<dbReference type="PANTHER" id="PTHR23090">
    <property type="entry name" value="NH 3 /GLUTAMINE-DEPENDENT NAD + SYNTHETASE"/>
    <property type="match status" value="1"/>
</dbReference>
<dbReference type="Pfam" id="PF02540">
    <property type="entry name" value="NAD_synthase"/>
    <property type="match status" value="1"/>
</dbReference>
<keyword evidence="7 8" id="KW-0520">NAD</keyword>
<dbReference type="Proteomes" id="UP000319342">
    <property type="component" value="Chromosome"/>
</dbReference>
<dbReference type="GO" id="GO:0004359">
    <property type="term" value="F:glutaminase activity"/>
    <property type="evidence" value="ECO:0007669"/>
    <property type="project" value="InterPro"/>
</dbReference>
<evidence type="ECO:0000256" key="3">
    <source>
        <dbReference type="ARBA" id="ARBA00022723"/>
    </source>
</evidence>
<dbReference type="Gene3D" id="3.40.50.620">
    <property type="entry name" value="HUPs"/>
    <property type="match status" value="1"/>
</dbReference>
<dbReference type="FunFam" id="3.40.50.620:FF:000106">
    <property type="entry name" value="Glutamine-dependent NAD(+) synthetase"/>
    <property type="match status" value="1"/>
</dbReference>
<keyword evidence="4 8" id="KW-0547">Nucleotide-binding</keyword>
<feature type="binding site" evidence="8">
    <location>
        <position position="190"/>
    </location>
    <ligand>
        <name>ATP</name>
        <dbReference type="ChEBI" id="CHEBI:30616"/>
    </ligand>
</feature>
<keyword evidence="3 8" id="KW-0479">Metal-binding</keyword>
<dbReference type="EC" id="6.3.1.5" evidence="8 10"/>
<dbReference type="GO" id="GO:0046872">
    <property type="term" value="F:metal ion binding"/>
    <property type="evidence" value="ECO:0007669"/>
    <property type="project" value="UniProtKB-KW"/>
</dbReference>
<dbReference type="OrthoDB" id="9803818at2"/>
<dbReference type="GO" id="GO:0009435">
    <property type="term" value="P:NAD+ biosynthetic process"/>
    <property type="evidence" value="ECO:0007669"/>
    <property type="project" value="UniProtKB-UniRule"/>
</dbReference>
<comment type="subunit">
    <text evidence="8">Homodimer.</text>
</comment>
<dbReference type="HAMAP" id="MF_00193">
    <property type="entry name" value="NadE_ammonia_dep"/>
    <property type="match status" value="1"/>
</dbReference>
<feature type="binding site" evidence="8">
    <location>
        <position position="139"/>
    </location>
    <ligand>
        <name>ATP</name>
        <dbReference type="ChEBI" id="CHEBI:30616"/>
    </ligand>
</feature>
<keyword evidence="5 8" id="KW-0067">ATP-binding</keyword>
<feature type="binding site" evidence="8">
    <location>
        <begin position="37"/>
        <end position="44"/>
    </location>
    <ligand>
        <name>ATP</name>
        <dbReference type="ChEBI" id="CHEBI:30616"/>
    </ligand>
</feature>
<dbReference type="PANTHER" id="PTHR23090:SF9">
    <property type="entry name" value="GLUTAMINE-DEPENDENT NAD(+) SYNTHETASE"/>
    <property type="match status" value="1"/>
</dbReference>
<dbReference type="InterPro" id="IPR022310">
    <property type="entry name" value="NAD/GMP_synthase"/>
</dbReference>
<evidence type="ECO:0000256" key="9">
    <source>
        <dbReference type="RuleBase" id="RU003811"/>
    </source>
</evidence>
<evidence type="ECO:0000313" key="12">
    <source>
        <dbReference type="EMBL" id="QDU83016.1"/>
    </source>
</evidence>
<keyword evidence="13" id="KW-1185">Reference proteome</keyword>
<evidence type="ECO:0000256" key="1">
    <source>
        <dbReference type="ARBA" id="ARBA00005859"/>
    </source>
</evidence>
<gene>
    <name evidence="12" type="primary">nadE_1</name>
    <name evidence="8" type="synonym">nadE</name>
    <name evidence="12" type="ORF">Pla163_01120</name>
</gene>
<dbReference type="GO" id="GO:0008795">
    <property type="term" value="F:NAD+ synthase activity"/>
    <property type="evidence" value="ECO:0007669"/>
    <property type="project" value="UniProtKB-UniRule"/>
</dbReference>
<feature type="binding site" evidence="8">
    <location>
        <position position="43"/>
    </location>
    <ligand>
        <name>Mg(2+)</name>
        <dbReference type="ChEBI" id="CHEBI:18420"/>
    </ligand>
</feature>
<comment type="pathway">
    <text evidence="8">Cofactor biosynthesis; NAD(+) biosynthesis; NAD(+) from deamido-NAD(+) (ammonia route): step 1/1.</text>
</comment>
<evidence type="ECO:0000256" key="7">
    <source>
        <dbReference type="ARBA" id="ARBA00023027"/>
    </source>
</evidence>
<dbReference type="UniPathway" id="UPA00253">
    <property type="reaction ID" value="UER00333"/>
</dbReference>
<accession>A0A518CUW1</accession>
<proteinExistence type="inferred from homology"/>
<dbReference type="RefSeq" id="WP_145181957.1">
    <property type="nucleotide sequence ID" value="NZ_CP036290.1"/>
</dbReference>
<feature type="domain" description="NAD/GMP synthase" evidence="11">
    <location>
        <begin position="18"/>
        <end position="254"/>
    </location>
</feature>
<evidence type="ECO:0000256" key="5">
    <source>
        <dbReference type="ARBA" id="ARBA00022840"/>
    </source>
</evidence>
<dbReference type="InterPro" id="IPR003694">
    <property type="entry name" value="NAD_synthase"/>
</dbReference>
<comment type="function">
    <text evidence="8">Catalyzes the ATP-dependent amidation of deamido-NAD to form NAD. Uses ammonia as a nitrogen source.</text>
</comment>
<evidence type="ECO:0000256" key="2">
    <source>
        <dbReference type="ARBA" id="ARBA00022598"/>
    </source>
</evidence>
<dbReference type="EMBL" id="CP036290">
    <property type="protein sequence ID" value="QDU83016.1"/>
    <property type="molecule type" value="Genomic_DNA"/>
</dbReference>
<feature type="binding site" evidence="8">
    <location>
        <position position="144"/>
    </location>
    <ligand>
        <name>Mg(2+)</name>
        <dbReference type="ChEBI" id="CHEBI:18420"/>
    </ligand>
</feature>
<dbReference type="GO" id="GO:0005524">
    <property type="term" value="F:ATP binding"/>
    <property type="evidence" value="ECO:0007669"/>
    <property type="project" value="UniProtKB-UniRule"/>
</dbReference>
<dbReference type="SUPFAM" id="SSF52402">
    <property type="entry name" value="Adenine nucleotide alpha hydrolases-like"/>
    <property type="match status" value="1"/>
</dbReference>
<dbReference type="AlphaFoldDB" id="A0A518CUW1"/>
<dbReference type="CDD" id="cd00553">
    <property type="entry name" value="NAD_synthase"/>
    <property type="match status" value="1"/>
</dbReference>
<feature type="binding site" evidence="8">
    <location>
        <position position="168"/>
    </location>
    <ligand>
        <name>ATP</name>
        <dbReference type="ChEBI" id="CHEBI:30616"/>
    </ligand>
</feature>
<evidence type="ECO:0000256" key="4">
    <source>
        <dbReference type="ARBA" id="ARBA00022741"/>
    </source>
</evidence>
<sequence length="276" mass="30873">MSTAHELDLDLPLATDLLVSFLREEVRSAGMERAVVGLSGGIDSALSLALCARAFGPENTLAVLMPYRTSNPDSEAHAILTADRYGVERRLIDISRMVDGYIEPNAVEDGTRRGNVMARARMTILYDLSVEWRGLVVGTSNKTEMLLGYSTQWGDAAHAINPLGDLYKHQVVQLSAHLGVPREVLEKPPSADLVEGQTDEGDLGFTYDLADRILYRLVDRRYTRADLVAEGFDETVVSSIVQRVVRNQYKRRPPVIAKLGYRTINQDFRYLRDWMS</sequence>
<dbReference type="InterPro" id="IPR014729">
    <property type="entry name" value="Rossmann-like_a/b/a_fold"/>
</dbReference>
<protein>
    <recommendedName>
        <fullName evidence="8 10">NH(3)-dependent NAD(+) synthetase</fullName>
        <ecNumber evidence="8 10">6.3.1.5</ecNumber>
    </recommendedName>
</protein>